<feature type="domain" description="RNA polymerase III Rpc82 C -terminal" evidence="11">
    <location>
        <begin position="139"/>
        <end position="406"/>
    </location>
</feature>
<gene>
    <name evidence="14" type="ORF">K470DRAFT_273172</name>
</gene>
<sequence>MGSKQLPILCTHLVSSSLGDMASKVFGILATHGRLSLKILIRHAKLHTSDLRKVLSVLINSGLVLCYSEVEDSPAYFSVNWDHAVGLARYPAIIKLAQSRHGDTAAQVVTIILKEGHVSVGDIFDEFETTPSDFDRTMRELLRCGIIKKVSPRSFVPPQDLQALAEETVIATEFPDGKITGKVKAPRYQQAVGALKRKWQDEDTEVDYGPSKRTKINGSSNGPGLPEDLEVSVNFARCSIGLRSQRLKQLASRYLGQVTASVYEALLRSLESKLSDEPLAPVLAADFKDEDEEDGGKDFIVQDLPTSPLQEVCQHVPAHVPVWTGIEGLQKPQGAESDGEDFSAIGIKSEKSDDRASFDERRARESNIEQHLLMLQEHCKRFCKRQRLQPDTGGWAVDFAAMAKELMHDEVDKVVCRRYGRVQMRLTRLLRQRGRSEEKHIAKLALLSVKEVSKFLETLYDQGIVDSQEMPRDSSRLLSHNLYFWYFNQRRVQGQLLEDTYKAMSNTLSRLNFEREEYSDIITKAERVDNDKLNTAEKAKLAEWRRVENELMTQVEKMDGVVAVLRDFGNTALLAE</sequence>
<evidence type="ECO:0000313" key="14">
    <source>
        <dbReference type="EMBL" id="KAF2857590.1"/>
    </source>
</evidence>
<dbReference type="InterPro" id="IPR036388">
    <property type="entry name" value="WH-like_DNA-bd_sf"/>
</dbReference>
<feature type="domain" description="DNA-directed RNA polymerase III subunit RPC3 winged-helix" evidence="13">
    <location>
        <begin position="411"/>
        <end position="486"/>
    </location>
</feature>
<reference evidence="14" key="1">
    <citation type="journal article" date="2020" name="Stud. Mycol.">
        <title>101 Dothideomycetes genomes: a test case for predicting lifestyles and emergence of pathogens.</title>
        <authorList>
            <person name="Haridas S."/>
            <person name="Albert R."/>
            <person name="Binder M."/>
            <person name="Bloem J."/>
            <person name="Labutti K."/>
            <person name="Salamov A."/>
            <person name="Andreopoulos B."/>
            <person name="Baker S."/>
            <person name="Barry K."/>
            <person name="Bills G."/>
            <person name="Bluhm B."/>
            <person name="Cannon C."/>
            <person name="Castanera R."/>
            <person name="Culley D."/>
            <person name="Daum C."/>
            <person name="Ezra D."/>
            <person name="Gonzalez J."/>
            <person name="Henrissat B."/>
            <person name="Kuo A."/>
            <person name="Liang C."/>
            <person name="Lipzen A."/>
            <person name="Lutzoni F."/>
            <person name="Magnuson J."/>
            <person name="Mondo S."/>
            <person name="Nolan M."/>
            <person name="Ohm R."/>
            <person name="Pangilinan J."/>
            <person name="Park H.-J."/>
            <person name="Ramirez L."/>
            <person name="Alfaro M."/>
            <person name="Sun H."/>
            <person name="Tritt A."/>
            <person name="Yoshinaga Y."/>
            <person name="Zwiers L.-H."/>
            <person name="Turgeon B."/>
            <person name="Goodwin S."/>
            <person name="Spatafora J."/>
            <person name="Crous P."/>
            <person name="Grigoriev I."/>
        </authorList>
    </citation>
    <scope>NUCLEOTIDE SEQUENCE</scope>
    <source>
        <strain evidence="14">CBS 480.64</strain>
    </source>
</reference>
<dbReference type="SUPFAM" id="SSF46785">
    <property type="entry name" value="Winged helix' DNA-binding domain"/>
    <property type="match status" value="1"/>
</dbReference>
<accession>A0A6A7BQU9</accession>
<keyword evidence="6 9" id="KW-0804">Transcription</keyword>
<evidence type="ECO:0000256" key="9">
    <source>
        <dbReference type="RuleBase" id="RU367076"/>
    </source>
</evidence>
<dbReference type="GO" id="GO:0005666">
    <property type="term" value="C:RNA polymerase III complex"/>
    <property type="evidence" value="ECO:0007669"/>
    <property type="project" value="UniProtKB-UniRule"/>
</dbReference>
<dbReference type="Proteomes" id="UP000799421">
    <property type="component" value="Unassembled WGS sequence"/>
</dbReference>
<keyword evidence="15" id="KW-1185">Reference proteome</keyword>
<evidence type="ECO:0000256" key="8">
    <source>
        <dbReference type="ARBA" id="ARBA00025127"/>
    </source>
</evidence>
<evidence type="ECO:0000256" key="6">
    <source>
        <dbReference type="ARBA" id="ARBA00023163"/>
    </source>
</evidence>
<evidence type="ECO:0000313" key="15">
    <source>
        <dbReference type="Proteomes" id="UP000799421"/>
    </source>
</evidence>
<evidence type="ECO:0000256" key="4">
    <source>
        <dbReference type="ARBA" id="ARBA00016689"/>
    </source>
</evidence>
<evidence type="ECO:0000256" key="2">
    <source>
        <dbReference type="ARBA" id="ARBA00006835"/>
    </source>
</evidence>
<name>A0A6A7BQU9_9PEZI</name>
<feature type="region of interest" description="Disordered" evidence="10">
    <location>
        <begin position="203"/>
        <end position="224"/>
    </location>
</feature>
<dbReference type="Pfam" id="PF22536">
    <property type="entry name" value="WHD_POLR3C"/>
    <property type="match status" value="1"/>
</dbReference>
<dbReference type="InterPro" id="IPR008806">
    <property type="entry name" value="RNA_pol_III_Rpc82_C"/>
</dbReference>
<comment type="function">
    <text evidence="8 9">DNA-dependent RNA polymerase catalyzes the transcription of DNA into RNA using the four ribonucleoside triphosphates as substrates. Specific core component of RNA polymerase III which synthesizes small RNAs, such as 5S rRNA and tRNAs.</text>
</comment>
<protein>
    <recommendedName>
        <fullName evidence="4 9">DNA-directed RNA polymerase III subunit RPC3</fullName>
        <shortName evidence="9">RNA polymerase III subunit C3</shortName>
    </recommendedName>
</protein>
<dbReference type="InterPro" id="IPR055207">
    <property type="entry name" value="POLR3C_WHD"/>
</dbReference>
<comment type="subcellular location">
    <subcellularLocation>
        <location evidence="1 9">Nucleus</location>
    </subcellularLocation>
</comment>
<evidence type="ECO:0000256" key="10">
    <source>
        <dbReference type="SAM" id="MobiDB-lite"/>
    </source>
</evidence>
<dbReference type="GO" id="GO:0006351">
    <property type="term" value="P:DNA-templated transcription"/>
    <property type="evidence" value="ECO:0007669"/>
    <property type="project" value="InterPro"/>
</dbReference>
<dbReference type="AlphaFoldDB" id="A0A6A7BQU9"/>
<keyword evidence="7 9" id="KW-0539">Nucleus</keyword>
<dbReference type="InterPro" id="IPR039748">
    <property type="entry name" value="RPC3"/>
</dbReference>
<dbReference type="GO" id="GO:0003697">
    <property type="term" value="F:single-stranded DNA binding"/>
    <property type="evidence" value="ECO:0007669"/>
    <property type="project" value="UniProtKB-UniRule"/>
</dbReference>
<dbReference type="PANTHER" id="PTHR12949">
    <property type="entry name" value="RNA POLYMERASE III DNA DIRECTED -RELATED"/>
    <property type="match status" value="1"/>
</dbReference>
<dbReference type="Pfam" id="PF08221">
    <property type="entry name" value="HTH_9"/>
    <property type="match status" value="1"/>
</dbReference>
<evidence type="ECO:0000256" key="5">
    <source>
        <dbReference type="ARBA" id="ARBA00022478"/>
    </source>
</evidence>
<evidence type="ECO:0000256" key="3">
    <source>
        <dbReference type="ARBA" id="ARBA00011206"/>
    </source>
</evidence>
<evidence type="ECO:0000259" key="12">
    <source>
        <dbReference type="Pfam" id="PF08221"/>
    </source>
</evidence>
<dbReference type="OrthoDB" id="272392at2759"/>
<evidence type="ECO:0000259" key="11">
    <source>
        <dbReference type="Pfam" id="PF05645"/>
    </source>
</evidence>
<dbReference type="InterPro" id="IPR036390">
    <property type="entry name" value="WH_DNA-bd_sf"/>
</dbReference>
<comment type="subunit">
    <text evidence="3 9">Component of the RNA polymerase III (Pol III) complex consisting of 17 subunits.</text>
</comment>
<proteinExistence type="inferred from homology"/>
<evidence type="ECO:0000259" key="13">
    <source>
        <dbReference type="Pfam" id="PF22536"/>
    </source>
</evidence>
<dbReference type="PANTHER" id="PTHR12949:SF0">
    <property type="entry name" value="DNA-DIRECTED RNA POLYMERASE III SUBUNIT RPC3"/>
    <property type="match status" value="1"/>
</dbReference>
<evidence type="ECO:0000256" key="7">
    <source>
        <dbReference type="ARBA" id="ARBA00023242"/>
    </source>
</evidence>
<keyword evidence="5 9" id="KW-0240">DNA-directed RNA polymerase</keyword>
<dbReference type="Pfam" id="PF05645">
    <property type="entry name" value="RNA_pol_Rpc82"/>
    <property type="match status" value="1"/>
</dbReference>
<dbReference type="EMBL" id="MU006036">
    <property type="protein sequence ID" value="KAF2857590.1"/>
    <property type="molecule type" value="Genomic_DNA"/>
</dbReference>
<organism evidence="14 15">
    <name type="scientific">Piedraia hortae CBS 480.64</name>
    <dbReference type="NCBI Taxonomy" id="1314780"/>
    <lineage>
        <taxon>Eukaryota</taxon>
        <taxon>Fungi</taxon>
        <taxon>Dikarya</taxon>
        <taxon>Ascomycota</taxon>
        <taxon>Pezizomycotina</taxon>
        <taxon>Dothideomycetes</taxon>
        <taxon>Dothideomycetidae</taxon>
        <taxon>Capnodiales</taxon>
        <taxon>Piedraiaceae</taxon>
        <taxon>Piedraia</taxon>
    </lineage>
</organism>
<comment type="similarity">
    <text evidence="2 9">Belongs to the RNA polymerase beta chain family.</text>
</comment>
<dbReference type="Gene3D" id="1.10.10.10">
    <property type="entry name" value="Winged helix-like DNA-binding domain superfamily/Winged helix DNA-binding domain"/>
    <property type="match status" value="2"/>
</dbReference>
<evidence type="ECO:0000256" key="1">
    <source>
        <dbReference type="ARBA" id="ARBA00004123"/>
    </source>
</evidence>
<feature type="domain" description="RNA polymerase III subunit RPC82-related helix-turn-helix" evidence="12">
    <location>
        <begin position="9"/>
        <end position="65"/>
    </location>
</feature>
<dbReference type="InterPro" id="IPR013197">
    <property type="entry name" value="RNA_pol_III_RPC82-rel_HTH"/>
</dbReference>